<dbReference type="STRING" id="1121298.SAMN05444401_2445"/>
<feature type="binding site" evidence="3">
    <location>
        <position position="110"/>
    </location>
    <ligand>
        <name>substrate</name>
    </ligand>
</feature>
<dbReference type="Gene3D" id="3.10.490.10">
    <property type="entry name" value="Gamma-glutamyl cyclotransferase-like"/>
    <property type="match status" value="1"/>
</dbReference>
<evidence type="ECO:0000256" key="3">
    <source>
        <dbReference type="PIRSR" id="PIRSR617939-2"/>
    </source>
</evidence>
<feature type="active site" description="Proton acceptor" evidence="2">
    <location>
        <position position="70"/>
    </location>
</feature>
<name>A0A1M6HAL7_9CLOT</name>
<organism evidence="5 6">
    <name type="scientific">Clostridium amylolyticum</name>
    <dbReference type="NCBI Taxonomy" id="1121298"/>
    <lineage>
        <taxon>Bacteria</taxon>
        <taxon>Bacillati</taxon>
        <taxon>Bacillota</taxon>
        <taxon>Clostridia</taxon>
        <taxon>Eubacteriales</taxon>
        <taxon>Clostridiaceae</taxon>
        <taxon>Clostridium</taxon>
    </lineage>
</organism>
<dbReference type="InterPro" id="IPR017939">
    <property type="entry name" value="G-Glutamylcylcotransferase"/>
</dbReference>
<dbReference type="InterPro" id="IPR009288">
    <property type="entry name" value="AIG2-like_dom"/>
</dbReference>
<dbReference type="Pfam" id="PF06094">
    <property type="entry name" value="GGACT"/>
    <property type="match status" value="1"/>
</dbReference>
<dbReference type="EMBL" id="FQZO01000003">
    <property type="protein sequence ID" value="SHJ19196.1"/>
    <property type="molecule type" value="Genomic_DNA"/>
</dbReference>
<gene>
    <name evidence="5" type="ORF">SAMN05444401_2445</name>
</gene>
<dbReference type="InterPro" id="IPR013024">
    <property type="entry name" value="GGCT-like"/>
</dbReference>
<evidence type="ECO:0000256" key="2">
    <source>
        <dbReference type="PIRSR" id="PIRSR617939-1"/>
    </source>
</evidence>
<evidence type="ECO:0000313" key="6">
    <source>
        <dbReference type="Proteomes" id="UP000184080"/>
    </source>
</evidence>
<feature type="domain" description="Gamma-glutamylcyclotransferase AIG2-like" evidence="4">
    <location>
        <begin position="3"/>
        <end position="105"/>
    </location>
</feature>
<dbReference type="CDD" id="cd06661">
    <property type="entry name" value="GGCT_like"/>
    <property type="match status" value="1"/>
</dbReference>
<evidence type="ECO:0000256" key="1">
    <source>
        <dbReference type="ARBA" id="ARBA00023239"/>
    </source>
</evidence>
<dbReference type="OrthoDB" id="158990at2"/>
<dbReference type="PANTHER" id="PTHR12935:SF0">
    <property type="entry name" value="GAMMA-GLUTAMYLCYCLOTRANSFERASE"/>
    <property type="match status" value="1"/>
</dbReference>
<dbReference type="InterPro" id="IPR036568">
    <property type="entry name" value="GGCT-like_sf"/>
</dbReference>
<dbReference type="Proteomes" id="UP000184080">
    <property type="component" value="Unassembled WGS sequence"/>
</dbReference>
<dbReference type="RefSeq" id="WP_073006868.1">
    <property type="nucleotide sequence ID" value="NZ_FQZO01000003.1"/>
</dbReference>
<keyword evidence="1" id="KW-0456">Lyase</keyword>
<protein>
    <submittedName>
        <fullName evidence="5">Gamma-glutamyl cyclotransferase, AIG2-like</fullName>
    </submittedName>
</protein>
<dbReference type="AlphaFoldDB" id="A0A1M6HAL7"/>
<dbReference type="GO" id="GO:0003839">
    <property type="term" value="F:gamma-glutamylcyclotransferase activity"/>
    <property type="evidence" value="ECO:0007669"/>
    <property type="project" value="InterPro"/>
</dbReference>
<evidence type="ECO:0000313" key="5">
    <source>
        <dbReference type="EMBL" id="SHJ19196.1"/>
    </source>
</evidence>
<dbReference type="SUPFAM" id="SSF110857">
    <property type="entry name" value="Gamma-glutamyl cyclotransferase-like"/>
    <property type="match status" value="1"/>
</dbReference>
<evidence type="ECO:0000259" key="4">
    <source>
        <dbReference type="Pfam" id="PF06094"/>
    </source>
</evidence>
<feature type="binding site" evidence="3">
    <location>
        <begin position="3"/>
        <end position="8"/>
    </location>
    <ligand>
        <name>substrate</name>
    </ligand>
</feature>
<accession>A0A1M6HAL7</accession>
<dbReference type="GO" id="GO:0016740">
    <property type="term" value="F:transferase activity"/>
    <property type="evidence" value="ECO:0007669"/>
    <property type="project" value="UniProtKB-KW"/>
</dbReference>
<dbReference type="PANTHER" id="PTHR12935">
    <property type="entry name" value="GAMMA-GLUTAMYLCYCLOTRANSFERASE"/>
    <property type="match status" value="1"/>
</dbReference>
<keyword evidence="6" id="KW-1185">Reference proteome</keyword>
<proteinExistence type="predicted"/>
<reference evidence="5 6" key="1">
    <citation type="submission" date="2016-11" db="EMBL/GenBank/DDBJ databases">
        <authorList>
            <person name="Jaros S."/>
            <person name="Januszkiewicz K."/>
            <person name="Wedrychowicz H."/>
        </authorList>
    </citation>
    <scope>NUCLEOTIDE SEQUENCE [LARGE SCALE GENOMIC DNA]</scope>
    <source>
        <strain evidence="5 6">DSM 21864</strain>
    </source>
</reference>
<sequence>MLYFAYGSNLNILQMKKRCADSIPVARVSLKDYKLVFNHFADIIESKGDIVQGAIYEVSENDIKNLDEYEEYPDLYTKINVTVEDDLGKRYEAFVYVMVKKDIDKPEQPYYQIIVDGYKDWELAVTCLEKALEETKKIL</sequence>
<keyword evidence="5" id="KW-0808">Transferase</keyword>